<keyword evidence="7 9" id="KW-0131">Cell cycle</keyword>
<evidence type="ECO:0000256" key="2">
    <source>
        <dbReference type="ARBA" id="ARBA00022454"/>
    </source>
</evidence>
<dbReference type="OrthoDB" id="4056921at2759"/>
<keyword evidence="2 9" id="KW-0158">Chromosome</keyword>
<keyword evidence="3 9" id="KW-0132">Cell division</keyword>
<gene>
    <name evidence="12" type="ORF">B2J93_9097</name>
</gene>
<proteinExistence type="inferred from homology"/>
<feature type="coiled-coil region" evidence="10">
    <location>
        <begin position="56"/>
        <end position="118"/>
    </location>
</feature>
<evidence type="ECO:0000313" key="12">
    <source>
        <dbReference type="EMBL" id="OWO97476.1"/>
    </source>
</evidence>
<dbReference type="InterPro" id="IPR013255">
    <property type="entry name" value="Spc25_C"/>
</dbReference>
<dbReference type="Proteomes" id="UP000242519">
    <property type="component" value="Unassembled WGS sequence"/>
</dbReference>
<evidence type="ECO:0000256" key="9">
    <source>
        <dbReference type="RuleBase" id="RU367150"/>
    </source>
</evidence>
<sequence>MFEPSLSAIEMRPPLSSANALSMAESLPNINFGFDELRDRMAKFTIKFDTFIEQGRKRVLEERNQFRMNVTELKEDQRMKKRDIEILSQKSSTHQQTLAKEEAEKNEMRIAIASLSAQRDTHLATRDSLKQQVAETQKQIDARLAAQRTYAQHIDSQSRHNIPEMEFWTSNLCLTLDGAGLNDRLKFIFTHIDDRDWTREAWFELDTGKREYEIPYCKPKLEREQLERVLDKLNETRDLRGLLKGMRELFVEAVKG</sequence>
<accession>A0A218YRL4</accession>
<evidence type="ECO:0000256" key="1">
    <source>
        <dbReference type="ARBA" id="ARBA00006379"/>
    </source>
</evidence>
<keyword evidence="9" id="KW-0539">Nucleus</keyword>
<comment type="caution">
    <text evidence="12">The sequence shown here is derived from an EMBL/GenBank/DDBJ whole genome shotgun (WGS) entry which is preliminary data.</text>
</comment>
<dbReference type="GO" id="GO:0007059">
    <property type="term" value="P:chromosome segregation"/>
    <property type="evidence" value="ECO:0007669"/>
    <property type="project" value="InterPro"/>
</dbReference>
<dbReference type="GO" id="GO:0031262">
    <property type="term" value="C:Ndc80 complex"/>
    <property type="evidence" value="ECO:0007669"/>
    <property type="project" value="InterPro"/>
</dbReference>
<protein>
    <recommendedName>
        <fullName evidence="9">Kinetochore protein SPC25</fullName>
    </recommendedName>
</protein>
<dbReference type="InParanoid" id="A0A218YRL4"/>
<keyword evidence="8 9" id="KW-0137">Centromere</keyword>
<dbReference type="GO" id="GO:0051301">
    <property type="term" value="P:cell division"/>
    <property type="evidence" value="ECO:0007669"/>
    <property type="project" value="UniProtKB-UniRule"/>
</dbReference>
<dbReference type="GO" id="GO:0005634">
    <property type="term" value="C:nucleus"/>
    <property type="evidence" value="ECO:0007669"/>
    <property type="project" value="UniProtKB-SubCell"/>
</dbReference>
<comment type="subunit">
    <text evidence="9">Component of the NDC80 complex.</text>
</comment>
<reference evidence="12 13" key="1">
    <citation type="submission" date="2017-04" db="EMBL/GenBank/DDBJ databases">
        <title>Draft genome sequence of Marssonina coronaria NL1: causal agent of apple blotch.</title>
        <authorList>
            <person name="Cheng Q."/>
        </authorList>
    </citation>
    <scope>NUCLEOTIDE SEQUENCE [LARGE SCALE GENOMIC DNA]</scope>
    <source>
        <strain evidence="12 13">NL1</strain>
    </source>
</reference>
<comment type="subcellular location">
    <subcellularLocation>
        <location evidence="9">Nucleus</location>
    </subcellularLocation>
    <subcellularLocation>
        <location evidence="9">Chromosome</location>
        <location evidence="9">Centromere</location>
        <location evidence="9">Kinetochore</location>
    </subcellularLocation>
</comment>
<name>A0A218YRL4_9HELO</name>
<comment type="similarity">
    <text evidence="1 9">Belongs to the SPC25 family.</text>
</comment>
<dbReference type="CDD" id="cd23784">
    <property type="entry name" value="RWD_Spc25"/>
    <property type="match status" value="1"/>
</dbReference>
<feature type="domain" description="Chromosome segregation protein Spc25 C-terminal" evidence="11">
    <location>
        <begin position="182"/>
        <end position="251"/>
    </location>
</feature>
<dbReference type="AlphaFoldDB" id="A0A218YRL4"/>
<keyword evidence="6 10" id="KW-0175">Coiled coil</keyword>
<evidence type="ECO:0000256" key="3">
    <source>
        <dbReference type="ARBA" id="ARBA00022618"/>
    </source>
</evidence>
<evidence type="ECO:0000313" key="13">
    <source>
        <dbReference type="Proteomes" id="UP000242519"/>
    </source>
</evidence>
<evidence type="ECO:0000259" key="11">
    <source>
        <dbReference type="Pfam" id="PF08234"/>
    </source>
</evidence>
<dbReference type="InterPro" id="IPR045143">
    <property type="entry name" value="Spc25"/>
</dbReference>
<keyword evidence="4 9" id="KW-0498">Mitosis</keyword>
<dbReference type="PANTHER" id="PTHR14281:SF0">
    <property type="entry name" value="KINETOCHORE PROTEIN SPC25"/>
    <property type="match status" value="1"/>
</dbReference>
<dbReference type="Pfam" id="PF08234">
    <property type="entry name" value="Spindle_Spc25"/>
    <property type="match status" value="1"/>
</dbReference>
<dbReference type="Gene3D" id="3.30.457.50">
    <property type="entry name" value="Chromosome segregation protein Spc25"/>
    <property type="match status" value="1"/>
</dbReference>
<evidence type="ECO:0000256" key="7">
    <source>
        <dbReference type="ARBA" id="ARBA00023306"/>
    </source>
</evidence>
<evidence type="ECO:0000256" key="6">
    <source>
        <dbReference type="ARBA" id="ARBA00023054"/>
    </source>
</evidence>
<dbReference type="EMBL" id="MZNU01000435">
    <property type="protein sequence ID" value="OWO97476.1"/>
    <property type="molecule type" value="Genomic_DNA"/>
</dbReference>
<keyword evidence="5 9" id="KW-0995">Kinetochore</keyword>
<evidence type="ECO:0000256" key="5">
    <source>
        <dbReference type="ARBA" id="ARBA00022838"/>
    </source>
</evidence>
<comment type="function">
    <text evidence="9">Acts as a component of the essential kinetochore-associated NDC80 complex, which is required for chromosome segregation and spindle checkpoint activity.</text>
</comment>
<dbReference type="STRING" id="503106.A0A218YRL4"/>
<evidence type="ECO:0000256" key="10">
    <source>
        <dbReference type="SAM" id="Coils"/>
    </source>
</evidence>
<dbReference type="PANTHER" id="PTHR14281">
    <property type="entry name" value="KINETOCHORE PROTEIN SPC25-RELATED"/>
    <property type="match status" value="1"/>
</dbReference>
<dbReference type="FunFam" id="3.30.457.50:FF:000001">
    <property type="entry name" value="Probable kinetochore protein spc25"/>
    <property type="match status" value="1"/>
</dbReference>
<keyword evidence="13" id="KW-1185">Reference proteome</keyword>
<organism evidence="12 13">
    <name type="scientific">Diplocarpon coronariae</name>
    <dbReference type="NCBI Taxonomy" id="2795749"/>
    <lineage>
        <taxon>Eukaryota</taxon>
        <taxon>Fungi</taxon>
        <taxon>Dikarya</taxon>
        <taxon>Ascomycota</taxon>
        <taxon>Pezizomycotina</taxon>
        <taxon>Leotiomycetes</taxon>
        <taxon>Helotiales</taxon>
        <taxon>Drepanopezizaceae</taxon>
        <taxon>Diplocarpon</taxon>
    </lineage>
</organism>
<evidence type="ECO:0000256" key="8">
    <source>
        <dbReference type="ARBA" id="ARBA00023328"/>
    </source>
</evidence>
<evidence type="ECO:0000256" key="4">
    <source>
        <dbReference type="ARBA" id="ARBA00022776"/>
    </source>
</evidence>